<dbReference type="SUPFAM" id="SSF53590">
    <property type="entry name" value="Nucleoside hydrolase"/>
    <property type="match status" value="1"/>
</dbReference>
<name>A0A376AHT7_9HYPH</name>
<dbReference type="Gene3D" id="3.90.245.10">
    <property type="entry name" value="Ribonucleoside hydrolase-like"/>
    <property type="match status" value="1"/>
</dbReference>
<evidence type="ECO:0000256" key="2">
    <source>
        <dbReference type="ARBA" id="ARBA00023295"/>
    </source>
</evidence>
<sequence>MALPFADARLSCNDRERKTATGQPEKNMKHKVIFDTDPGVDDAMALLFLHHHREIDLVGITTVFGNASIETTTRNALFLKREWKIDSPVAKGAGETFIPHRVSHEPPKFIHGDDGLGNIGVPDVIDLPLDPRPAHRFIVETIRANPGEVTLVAVGRMTNLANALKEDPGIVELVKEVVVMGGAFDVNGNVTPAAEANIHGDPEAADLVFTADWPVVIVGLDVTTQTVMTRRQLADIRDAAGTSRARLLFDLSQFYIKFYESRVPDGMVVHDSCACAYVVAPHLFKTRSGSVRVVCGGIADGQTIQKPDYMGFGPSVWDHLPSQKICTGIDPNGVLTLIHDTIVSVKED</sequence>
<evidence type="ECO:0000259" key="3">
    <source>
        <dbReference type="Pfam" id="PF01156"/>
    </source>
</evidence>
<protein>
    <recommendedName>
        <fullName evidence="3">Inosine/uridine-preferring nucleoside hydrolase domain-containing protein</fullName>
    </recommendedName>
</protein>
<proteinExistence type="predicted"/>
<organism evidence="4 5">
    <name type="scientific">Ciceribacter selenitireducens ATCC BAA-1503</name>
    <dbReference type="NCBI Taxonomy" id="1336235"/>
    <lineage>
        <taxon>Bacteria</taxon>
        <taxon>Pseudomonadati</taxon>
        <taxon>Pseudomonadota</taxon>
        <taxon>Alphaproteobacteria</taxon>
        <taxon>Hyphomicrobiales</taxon>
        <taxon>Rhizobiaceae</taxon>
        <taxon>Ciceribacter</taxon>
    </lineage>
</organism>
<evidence type="ECO:0000313" key="5">
    <source>
        <dbReference type="Proteomes" id="UP000254764"/>
    </source>
</evidence>
<feature type="domain" description="Inosine/uridine-preferring nucleoside hydrolase" evidence="3">
    <location>
        <begin position="32"/>
        <end position="334"/>
    </location>
</feature>
<accession>A0A376AHT7</accession>
<dbReference type="PANTHER" id="PTHR12304:SF4">
    <property type="entry name" value="URIDINE NUCLEOSIDASE"/>
    <property type="match status" value="1"/>
</dbReference>
<keyword evidence="5" id="KW-1185">Reference proteome</keyword>
<dbReference type="GO" id="GO:0006152">
    <property type="term" value="P:purine nucleoside catabolic process"/>
    <property type="evidence" value="ECO:0007669"/>
    <property type="project" value="TreeGrafter"/>
</dbReference>
<keyword evidence="1" id="KW-0378">Hydrolase</keyword>
<dbReference type="GO" id="GO:0005829">
    <property type="term" value="C:cytosol"/>
    <property type="evidence" value="ECO:0007669"/>
    <property type="project" value="TreeGrafter"/>
</dbReference>
<dbReference type="PANTHER" id="PTHR12304">
    <property type="entry name" value="INOSINE-URIDINE PREFERRING NUCLEOSIDE HYDROLASE"/>
    <property type="match status" value="1"/>
</dbReference>
<reference evidence="5" key="1">
    <citation type="submission" date="2018-07" db="EMBL/GenBank/DDBJ databases">
        <authorList>
            <person name="Peiro R."/>
            <person name="Begona"/>
            <person name="Cbmso G."/>
            <person name="Lopez M."/>
            <person name="Gonzalez S."/>
        </authorList>
    </citation>
    <scope>NUCLEOTIDE SEQUENCE [LARGE SCALE GENOMIC DNA]</scope>
</reference>
<dbReference type="STRING" id="1336235.GCA_000518785_00137"/>
<dbReference type="EMBL" id="UEYP01000004">
    <property type="protein sequence ID" value="SSC67401.1"/>
    <property type="molecule type" value="Genomic_DNA"/>
</dbReference>
<dbReference type="InterPro" id="IPR036452">
    <property type="entry name" value="Ribo_hydro-like"/>
</dbReference>
<dbReference type="Proteomes" id="UP000254764">
    <property type="component" value="Unassembled WGS sequence"/>
</dbReference>
<dbReference type="InterPro" id="IPR023186">
    <property type="entry name" value="IUNH"/>
</dbReference>
<dbReference type="CDD" id="cd02650">
    <property type="entry name" value="nuc_hydro_CaPnhB"/>
    <property type="match status" value="1"/>
</dbReference>
<evidence type="ECO:0000313" key="4">
    <source>
        <dbReference type="EMBL" id="SSC67401.1"/>
    </source>
</evidence>
<dbReference type="Pfam" id="PF01156">
    <property type="entry name" value="IU_nuc_hydro"/>
    <property type="match status" value="1"/>
</dbReference>
<dbReference type="AlphaFoldDB" id="A0A376AHT7"/>
<dbReference type="InterPro" id="IPR001910">
    <property type="entry name" value="Inosine/uridine_hydrolase_dom"/>
</dbReference>
<gene>
    <name evidence="4" type="ORF">RHIZ70_3109</name>
</gene>
<keyword evidence="2" id="KW-0326">Glycosidase</keyword>
<evidence type="ECO:0000256" key="1">
    <source>
        <dbReference type="ARBA" id="ARBA00022801"/>
    </source>
</evidence>
<dbReference type="GO" id="GO:0008477">
    <property type="term" value="F:purine nucleosidase activity"/>
    <property type="evidence" value="ECO:0007669"/>
    <property type="project" value="TreeGrafter"/>
</dbReference>